<evidence type="ECO:0000313" key="8">
    <source>
        <dbReference type="Proteomes" id="UP001596266"/>
    </source>
</evidence>
<keyword evidence="3 6" id="KW-0812">Transmembrane</keyword>
<accession>A0ABW1X3B4</accession>
<feature type="transmembrane region" description="Helical" evidence="6">
    <location>
        <begin position="37"/>
        <end position="59"/>
    </location>
</feature>
<evidence type="ECO:0000256" key="1">
    <source>
        <dbReference type="ARBA" id="ARBA00004141"/>
    </source>
</evidence>
<dbReference type="Pfam" id="PF00375">
    <property type="entry name" value="SDF"/>
    <property type="match status" value="1"/>
</dbReference>
<dbReference type="EMBL" id="JBHSUA010000019">
    <property type="protein sequence ID" value="MFC6397279.1"/>
    <property type="molecule type" value="Genomic_DNA"/>
</dbReference>
<feature type="transmembrane region" description="Helical" evidence="6">
    <location>
        <begin position="271"/>
        <end position="302"/>
    </location>
</feature>
<dbReference type="InterPro" id="IPR001991">
    <property type="entry name" value="Na-dicarboxylate_symporter"/>
</dbReference>
<gene>
    <name evidence="7" type="ORF">ACFP57_09845</name>
</gene>
<dbReference type="RefSeq" id="WP_343886527.1">
    <property type="nucleotide sequence ID" value="NZ_BAAAKI010000016.1"/>
</dbReference>
<name>A0ABW1X3B4_9ACTN</name>
<feature type="transmembrane region" description="Helical" evidence="6">
    <location>
        <begin position="309"/>
        <end position="328"/>
    </location>
</feature>
<feature type="transmembrane region" description="Helical" evidence="6">
    <location>
        <begin position="239"/>
        <end position="259"/>
    </location>
</feature>
<proteinExistence type="predicted"/>
<dbReference type="PANTHER" id="PTHR42865:SF8">
    <property type="entry name" value="SERINE_THREONINE TRANSPORTER SSTT"/>
    <property type="match status" value="1"/>
</dbReference>
<evidence type="ECO:0000256" key="5">
    <source>
        <dbReference type="ARBA" id="ARBA00023136"/>
    </source>
</evidence>
<keyword evidence="2" id="KW-0813">Transport</keyword>
<reference evidence="8" key="1">
    <citation type="journal article" date="2019" name="Int. J. Syst. Evol. Microbiol.">
        <title>The Global Catalogue of Microorganisms (GCM) 10K type strain sequencing project: providing services to taxonomists for standard genome sequencing and annotation.</title>
        <authorList>
            <consortium name="The Broad Institute Genomics Platform"/>
            <consortium name="The Broad Institute Genome Sequencing Center for Infectious Disease"/>
            <person name="Wu L."/>
            <person name="Ma J."/>
        </authorList>
    </citation>
    <scope>NUCLEOTIDE SEQUENCE [LARGE SCALE GENOMIC DNA]</scope>
    <source>
        <strain evidence="8">CGMCC 1.15277</strain>
    </source>
</reference>
<feature type="transmembrane region" description="Helical" evidence="6">
    <location>
        <begin position="168"/>
        <end position="188"/>
    </location>
</feature>
<dbReference type="PRINTS" id="PR00173">
    <property type="entry name" value="EDTRNSPORT"/>
</dbReference>
<feature type="transmembrane region" description="Helical" evidence="6">
    <location>
        <begin position="334"/>
        <end position="361"/>
    </location>
</feature>
<feature type="transmembrane region" description="Helical" evidence="6">
    <location>
        <begin position="194"/>
        <end position="218"/>
    </location>
</feature>
<keyword evidence="8" id="KW-1185">Reference proteome</keyword>
<comment type="caution">
    <text evidence="7">The sequence shown here is derived from an EMBL/GenBank/DDBJ whole genome shotgun (WGS) entry which is preliminary data.</text>
</comment>
<dbReference type="SUPFAM" id="SSF118215">
    <property type="entry name" value="Proton glutamate symport protein"/>
    <property type="match status" value="1"/>
</dbReference>
<dbReference type="PANTHER" id="PTHR42865">
    <property type="entry name" value="PROTON/GLUTAMATE-ASPARTATE SYMPORTER"/>
    <property type="match status" value="1"/>
</dbReference>
<dbReference type="Gene3D" id="1.10.3860.10">
    <property type="entry name" value="Sodium:dicarboxylate symporter"/>
    <property type="match status" value="1"/>
</dbReference>
<dbReference type="InterPro" id="IPR036458">
    <property type="entry name" value="Na:dicarbo_symporter_sf"/>
</dbReference>
<evidence type="ECO:0000256" key="6">
    <source>
        <dbReference type="SAM" id="Phobius"/>
    </source>
</evidence>
<evidence type="ECO:0000256" key="3">
    <source>
        <dbReference type="ARBA" id="ARBA00022692"/>
    </source>
</evidence>
<dbReference type="Proteomes" id="UP001596266">
    <property type="component" value="Unassembled WGS sequence"/>
</dbReference>
<keyword evidence="4 6" id="KW-1133">Transmembrane helix</keyword>
<protein>
    <submittedName>
        <fullName evidence="7">Dicarboxylate/amino acid:cation symporter</fullName>
    </submittedName>
</protein>
<keyword evidence="5 6" id="KW-0472">Membrane</keyword>
<feature type="transmembrane region" description="Helical" evidence="6">
    <location>
        <begin position="12"/>
        <end position="31"/>
    </location>
</feature>
<organism evidence="7 8">
    <name type="scientific">Luteococcus sanguinis</name>
    <dbReference type="NCBI Taxonomy" id="174038"/>
    <lineage>
        <taxon>Bacteria</taxon>
        <taxon>Bacillati</taxon>
        <taxon>Actinomycetota</taxon>
        <taxon>Actinomycetes</taxon>
        <taxon>Propionibacteriales</taxon>
        <taxon>Propionibacteriaceae</taxon>
        <taxon>Luteococcus</taxon>
    </lineage>
</organism>
<sequence>MTTPKLGLLPKILIAIILGIICGLFLPTWLVRVFVTFNGLFGSFLSFMIPLIILGLIAPAISELGTGAGKWLGITAAIAYGSTLFAGFMGWAAASAFLPSLLRGREAASFDNPEDALLAPYFTVEMPPALSVMTALVLAFVVGVALTVVKGDTLLKGFVEFREIVNKVIVAIIIPLLPLYIFGIFLNMTKVGEVWAIITTFLGVILLVFALTLTLLLIQYSVAGAIAHRNPLTMLKTLLPAYMTALGTSSSAATIPVTLRQTIKSGVAEPIASFVIPLCATVHLAGSTIKITVFSLAVMMLYGMEIRPMAIVGFIFMLGITMVAAPGVPGGAIMTAAGLLASMLGFNEAQVGLMIAIYIAIDSFGTATNVTGDAAIAHVVATLARRANHPGATSATPA</sequence>
<evidence type="ECO:0000256" key="2">
    <source>
        <dbReference type="ARBA" id="ARBA00022448"/>
    </source>
</evidence>
<evidence type="ECO:0000313" key="7">
    <source>
        <dbReference type="EMBL" id="MFC6397279.1"/>
    </source>
</evidence>
<comment type="subcellular location">
    <subcellularLocation>
        <location evidence="1">Membrane</location>
        <topology evidence="1">Multi-pass membrane protein</topology>
    </subcellularLocation>
</comment>
<evidence type="ECO:0000256" key="4">
    <source>
        <dbReference type="ARBA" id="ARBA00022989"/>
    </source>
</evidence>
<feature type="transmembrane region" description="Helical" evidence="6">
    <location>
        <begin position="71"/>
        <end position="94"/>
    </location>
</feature>
<feature type="transmembrane region" description="Helical" evidence="6">
    <location>
        <begin position="129"/>
        <end position="148"/>
    </location>
</feature>